<feature type="compositionally biased region" description="Polar residues" evidence="2">
    <location>
        <begin position="711"/>
        <end position="720"/>
    </location>
</feature>
<sequence>MHLLSSPSSSSSSFGSLLFFPSSSIAPRGAGRIWRSLATTITPPTKQYKHPNPGNFINRPKDEMREIARKGGQKGGKARGVGGFHNMDPGKQLCYDSSKQLPGALRVGTMPVFTSPFPTSHDTIGTSTLGSPAIPSSPPQVVRTRQNSAAENRERPATRRSSRDADVQGPSKNTSANPRPAQNDLDKRLAQYTIDWSKLPDGGKNRDPHPLDVPEDDDKDSEIGGPEDFTMNIEKYILGSGDATDRRKEDLVGKQEHQRLDSRAEEGDYSEFGPPVDMSTPSHLWRGKNTSTGKEGTHLEDIEENFADSPDQPGTPAKPVEEQHPEDDTYATVLREIEHLQDELRDRDEKIRANQERALEAESAAEEIQYLRAELQRKDALLSELHAKRDEAETLREQIQALQEQNDEKDRLLQKSSDSSEALQQQIDDLKAELRKRDERASNDDKELASLRQQLSDAREQLKKRDEALEDSTSKLREMASNTELQLRQKNTEIENLKAQLDDRVLEVCQLVENLAEVNREYDTLEERLGMLENRNRPLEEKNIVLEAEANRAKTEVVSQKNALSTLAADLSIETNGKTYHEILDSLKAWCQLKKTSDAALQEASTAQKETDELRTQITQLQAESKETASAKESLELELKRSQELVTESRALITTIESENIRLTSRLHELNANLAEAREELQRVKEERSSALETIERLRKSTAARPPSPARSKTPTTLPQESDEQKYRAIQEAHQVEIKSLQDAHASAISTLRKSYTGTAENLRALLAESEQREADLRSELRALRDSTSSHEREVAALKAEVKRLESVLAIKEEAAADADRRIARSIEKREREWERRIDLLLKERDKMSKALLWAWGEKEVGKTKEPGPGDDSRGPKQGYRYKYVVRHST</sequence>
<feature type="region of interest" description="Disordered" evidence="2">
    <location>
        <begin position="457"/>
        <end position="481"/>
    </location>
</feature>
<dbReference type="PANTHER" id="PTHR45615">
    <property type="entry name" value="MYOSIN HEAVY CHAIN, NON-MUSCLE"/>
    <property type="match status" value="1"/>
</dbReference>
<keyword evidence="4" id="KW-1185">Reference proteome</keyword>
<accession>A0A0F4YVC8</accession>
<dbReference type="Gene3D" id="1.10.287.1490">
    <property type="match status" value="1"/>
</dbReference>
<feature type="compositionally biased region" description="Polar residues" evidence="2">
    <location>
        <begin position="414"/>
        <end position="424"/>
    </location>
</feature>
<keyword evidence="1" id="KW-0175">Coiled coil</keyword>
<dbReference type="GeneID" id="25316490"/>
<dbReference type="OrthoDB" id="3911405at2759"/>
<feature type="coiled-coil region" evidence="1">
    <location>
        <begin position="753"/>
        <end position="844"/>
    </location>
</feature>
<dbReference type="RefSeq" id="XP_013328408.1">
    <property type="nucleotide sequence ID" value="XM_013472954.1"/>
</dbReference>
<feature type="region of interest" description="Disordered" evidence="2">
    <location>
        <begin position="404"/>
        <end position="424"/>
    </location>
</feature>
<dbReference type="EMBL" id="LASV01000167">
    <property type="protein sequence ID" value="KKA21796.1"/>
    <property type="molecule type" value="Genomic_DNA"/>
</dbReference>
<feature type="compositionally biased region" description="Basic and acidic residues" evidence="2">
    <location>
        <begin position="201"/>
        <end position="212"/>
    </location>
</feature>
<evidence type="ECO:0000256" key="1">
    <source>
        <dbReference type="SAM" id="Coils"/>
    </source>
</evidence>
<feature type="region of interest" description="Disordered" evidence="2">
    <location>
        <begin position="861"/>
        <end position="881"/>
    </location>
</feature>
<feature type="compositionally biased region" description="Basic and acidic residues" evidence="2">
    <location>
        <begin position="861"/>
        <end position="875"/>
    </location>
</feature>
<dbReference type="PANTHER" id="PTHR45615:SF80">
    <property type="entry name" value="GRIP DOMAIN-CONTAINING PROTEIN"/>
    <property type="match status" value="1"/>
</dbReference>
<feature type="region of interest" description="Disordered" evidence="2">
    <location>
        <begin position="118"/>
        <end position="328"/>
    </location>
</feature>
<feature type="compositionally biased region" description="Basic and acidic residues" evidence="2">
    <location>
        <begin position="457"/>
        <end position="478"/>
    </location>
</feature>
<comment type="caution">
    <text evidence="3">The sequence shown here is derived from an EMBL/GenBank/DDBJ whole genome shotgun (WGS) entry which is preliminary data.</text>
</comment>
<dbReference type="Proteomes" id="UP000053958">
    <property type="component" value="Unassembled WGS sequence"/>
</dbReference>
<evidence type="ECO:0000256" key="2">
    <source>
        <dbReference type="SAM" id="MobiDB-lite"/>
    </source>
</evidence>
<feature type="region of interest" description="Disordered" evidence="2">
    <location>
        <begin position="697"/>
        <end position="723"/>
    </location>
</feature>
<evidence type="ECO:0000313" key="4">
    <source>
        <dbReference type="Proteomes" id="UP000053958"/>
    </source>
</evidence>
<reference evidence="3 4" key="1">
    <citation type="submission" date="2015-04" db="EMBL/GenBank/DDBJ databases">
        <authorList>
            <person name="Heijne W.H."/>
            <person name="Fedorova N.D."/>
            <person name="Nierman W.C."/>
            <person name="Vollebregt A.W."/>
            <person name="Zhao Z."/>
            <person name="Wu L."/>
            <person name="Kumar M."/>
            <person name="Stam H."/>
            <person name="van den Berg M.A."/>
            <person name="Pel H.J."/>
        </authorList>
    </citation>
    <scope>NUCLEOTIDE SEQUENCE [LARGE SCALE GENOMIC DNA]</scope>
    <source>
        <strain evidence="3 4">CBS 393.64</strain>
    </source>
</reference>
<name>A0A0F4YVC8_RASE3</name>
<organism evidence="3 4">
    <name type="scientific">Rasamsonia emersonii (strain ATCC 16479 / CBS 393.64 / IMI 116815)</name>
    <dbReference type="NCBI Taxonomy" id="1408163"/>
    <lineage>
        <taxon>Eukaryota</taxon>
        <taxon>Fungi</taxon>
        <taxon>Dikarya</taxon>
        <taxon>Ascomycota</taxon>
        <taxon>Pezizomycotina</taxon>
        <taxon>Eurotiomycetes</taxon>
        <taxon>Eurotiomycetidae</taxon>
        <taxon>Eurotiales</taxon>
        <taxon>Trichocomaceae</taxon>
        <taxon>Rasamsonia</taxon>
    </lineage>
</organism>
<proteinExistence type="predicted"/>
<feature type="compositionally biased region" description="Basic and acidic residues" evidence="2">
    <location>
        <begin position="151"/>
        <end position="166"/>
    </location>
</feature>
<protein>
    <submittedName>
        <fullName evidence="3">Spindle pole body associated protein SnaD</fullName>
    </submittedName>
</protein>
<evidence type="ECO:0000313" key="3">
    <source>
        <dbReference type="EMBL" id="KKA21796.1"/>
    </source>
</evidence>
<dbReference type="STRING" id="1408163.A0A0F4YVC8"/>
<gene>
    <name evidence="3" type="ORF">T310_4141</name>
</gene>
<dbReference type="AlphaFoldDB" id="A0A0F4YVC8"/>
<feature type="compositionally biased region" description="Polar residues" evidence="2">
    <location>
        <begin position="118"/>
        <end position="130"/>
    </location>
</feature>
<feature type="compositionally biased region" description="Basic and acidic residues" evidence="2">
    <location>
        <begin position="243"/>
        <end position="266"/>
    </location>
</feature>